<dbReference type="CDD" id="cd00077">
    <property type="entry name" value="HDc"/>
    <property type="match status" value="1"/>
</dbReference>
<dbReference type="AlphaFoldDB" id="A0A7D5RDC6"/>
<name>A0A7D5RDC6_9ARCH</name>
<dbReference type="EMBL" id="CP026995">
    <property type="protein sequence ID" value="QLH06581.1"/>
    <property type="molecule type" value="Genomic_DNA"/>
</dbReference>
<evidence type="ECO:0000313" key="1">
    <source>
        <dbReference type="EMBL" id="QLH06581.1"/>
    </source>
</evidence>
<evidence type="ECO:0000313" key="2">
    <source>
        <dbReference type="Proteomes" id="UP000509478"/>
    </source>
</evidence>
<dbReference type="InterPro" id="IPR003607">
    <property type="entry name" value="HD/PDEase_dom"/>
</dbReference>
<evidence type="ECO:0008006" key="3">
    <source>
        <dbReference type="Google" id="ProtNLM"/>
    </source>
</evidence>
<organism evidence="1 2">
    <name type="scientific">Nitrosopumilus ureiphilus</name>
    <dbReference type="NCBI Taxonomy" id="1470067"/>
    <lineage>
        <taxon>Archaea</taxon>
        <taxon>Nitrososphaerota</taxon>
        <taxon>Nitrososphaeria</taxon>
        <taxon>Nitrosopumilales</taxon>
        <taxon>Nitrosopumilaceae</taxon>
        <taxon>Nitrosopumilus</taxon>
    </lineage>
</organism>
<sequence>MRNEILNLMVQKGIEDDCYVEMLDYTMDLFESQGLGTDYYGYHNINHELEVTYFSLLASIQDKVKFTDKDVKYLYVAALFHDFDPQKNVDKPHEESVLKFISMDKKLSQLIETAKIDLEIIKILILRTTYPWSGQLKKNAEEQIKQCFENSDLTRNNLPYQEHIMEMGWYLSVVDRISGYALGDFSKAMEMAKMNAHALAWRPSLIVRSAVAYFEELLNKETDMARAILKILPKEMRKNFFDTVLAFMKLRQQEITIQADCSYENVKLVPTIEAMSTRKDPKFIETLYDIFLQLPKPLQFQKENFEKSIKDPETIINTLRLNNKKGEIIGFSKGGPLEKYQLREEIRDENYGLGNTIFLEPLALKMGYWGLKGGSEMRHMFIMQAHSMKYKFLTSFALRDVIRARVDKEQAEFVTLFDPERWDYYRIII</sequence>
<dbReference type="OrthoDB" id="7669at2157"/>
<accession>A0A7D5RDC6</accession>
<dbReference type="KEGG" id="nue:C5F50_05490"/>
<dbReference type="SUPFAM" id="SSF109604">
    <property type="entry name" value="HD-domain/PDEase-like"/>
    <property type="match status" value="1"/>
</dbReference>
<proteinExistence type="predicted"/>
<keyword evidence="2" id="KW-1185">Reference proteome</keyword>
<gene>
    <name evidence="1" type="ORF">C5F50_05490</name>
</gene>
<dbReference type="Proteomes" id="UP000509478">
    <property type="component" value="Chromosome"/>
</dbReference>
<reference evidence="1 2" key="1">
    <citation type="submission" date="2018-02" db="EMBL/GenBank/DDBJ databases">
        <title>Complete genome of Nitrosopumilus ureaphilus PS0.</title>
        <authorList>
            <person name="Qin W."/>
            <person name="Zheng Y."/>
            <person name="Stahl D.A."/>
        </authorList>
    </citation>
    <scope>NUCLEOTIDE SEQUENCE [LARGE SCALE GENOMIC DNA]</scope>
    <source>
        <strain evidence="1 2">PS0</strain>
    </source>
</reference>
<protein>
    <recommendedName>
        <fullName evidence="3">HD domain-containing protein</fullName>
    </recommendedName>
</protein>